<gene>
    <name evidence="5" type="ORF">G5B40_05975</name>
</gene>
<dbReference type="PANTHER" id="PTHR33376">
    <property type="match status" value="1"/>
</dbReference>
<dbReference type="Pfam" id="PF03480">
    <property type="entry name" value="DctP"/>
    <property type="match status" value="1"/>
</dbReference>
<dbReference type="InterPro" id="IPR018389">
    <property type="entry name" value="DctP_fam"/>
</dbReference>
<dbReference type="NCBIfam" id="NF037995">
    <property type="entry name" value="TRAP_S1"/>
    <property type="match status" value="1"/>
</dbReference>
<evidence type="ECO:0000256" key="3">
    <source>
        <dbReference type="ARBA" id="ARBA00022764"/>
    </source>
</evidence>
<protein>
    <submittedName>
        <fullName evidence="5">C4-dicarboxylate ABC transporter</fullName>
    </submittedName>
</protein>
<reference evidence="5 6" key="1">
    <citation type="submission" date="2020-02" db="EMBL/GenBank/DDBJ databases">
        <title>complete genome sequence of Rhodobacteraceae bacterium.</title>
        <authorList>
            <person name="Park J."/>
            <person name="Kim Y.-S."/>
            <person name="Kim K.-H."/>
        </authorList>
    </citation>
    <scope>NUCLEOTIDE SEQUENCE [LARGE SCALE GENOMIC DNA]</scope>
    <source>
        <strain evidence="5 6">RR4-56</strain>
    </source>
</reference>
<dbReference type="RefSeq" id="WP_165096274.1">
    <property type="nucleotide sequence ID" value="NZ_CP049056.1"/>
</dbReference>
<dbReference type="GO" id="GO:0055085">
    <property type="term" value="P:transmembrane transport"/>
    <property type="evidence" value="ECO:0007669"/>
    <property type="project" value="InterPro"/>
</dbReference>
<evidence type="ECO:0000313" key="5">
    <source>
        <dbReference type="EMBL" id="QIE55041.1"/>
    </source>
</evidence>
<keyword evidence="3" id="KW-0574">Periplasm</keyword>
<evidence type="ECO:0000313" key="6">
    <source>
        <dbReference type="Proteomes" id="UP000503336"/>
    </source>
</evidence>
<comment type="subcellular location">
    <subcellularLocation>
        <location evidence="1">Periplasm</location>
    </subcellularLocation>
</comment>
<dbReference type="PANTHER" id="PTHR33376:SF15">
    <property type="entry name" value="BLL6794 PROTEIN"/>
    <property type="match status" value="1"/>
</dbReference>
<dbReference type="CDD" id="cd13601">
    <property type="entry name" value="PBP2_TRAP_DctP1_3_4_like"/>
    <property type="match status" value="1"/>
</dbReference>
<feature type="chain" id="PRO_5029652772" evidence="4">
    <location>
        <begin position="23"/>
        <end position="334"/>
    </location>
</feature>
<proteinExistence type="predicted"/>
<dbReference type="KEGG" id="hdh:G5B40_05975"/>
<dbReference type="EMBL" id="CP049056">
    <property type="protein sequence ID" value="QIE55041.1"/>
    <property type="molecule type" value="Genomic_DNA"/>
</dbReference>
<evidence type="ECO:0000256" key="2">
    <source>
        <dbReference type="ARBA" id="ARBA00022729"/>
    </source>
</evidence>
<dbReference type="InterPro" id="IPR038404">
    <property type="entry name" value="TRAP_DctP_sf"/>
</dbReference>
<dbReference type="AlphaFoldDB" id="A0A7L5BUR9"/>
<organism evidence="5 6">
    <name type="scientific">Pikeienuella piscinae</name>
    <dbReference type="NCBI Taxonomy" id="2748098"/>
    <lineage>
        <taxon>Bacteria</taxon>
        <taxon>Pseudomonadati</taxon>
        <taxon>Pseudomonadota</taxon>
        <taxon>Alphaproteobacteria</taxon>
        <taxon>Rhodobacterales</taxon>
        <taxon>Paracoccaceae</taxon>
        <taxon>Pikeienuella</taxon>
    </lineage>
</organism>
<evidence type="ECO:0000256" key="4">
    <source>
        <dbReference type="SAM" id="SignalP"/>
    </source>
</evidence>
<accession>A0A7L5BUR9</accession>
<dbReference type="GO" id="GO:0042597">
    <property type="term" value="C:periplasmic space"/>
    <property type="evidence" value="ECO:0007669"/>
    <property type="project" value="UniProtKB-SubCell"/>
</dbReference>
<sequence length="334" mass="35488">MRTTAFVAGAALILTAAGPALSAESIRVADSFPVGHYIAENLLKPFMDEVTEKTGTEFEYFPAQQLGKAKDMLNLTQTGVADIGYVGASYVSDKLPLSSVGELPEAFTTACEGTMAFWEIAKPGGVLDQAEYAPNGVRVLMVLVLSPYQMFSTKEITGLDSFKGLKIRSTGGAKEIAINKLGGVPVQMAAPEAREALSRGTVDAIVFPYSSVLPYDLTPHLSYATHGLNFGSFVATYMISEAKWNALSPEMQAVLSDAGENANRTACEAAERLAGEDKATIAAGGVEFVDFPEADAEKLEAMMAEVSAEWAAEQDGFGRPGTDVLNAFRDALKK</sequence>
<name>A0A7L5BUR9_9RHOB</name>
<dbReference type="SUPFAM" id="SSF53850">
    <property type="entry name" value="Periplasmic binding protein-like II"/>
    <property type="match status" value="1"/>
</dbReference>
<evidence type="ECO:0000256" key="1">
    <source>
        <dbReference type="ARBA" id="ARBA00004418"/>
    </source>
</evidence>
<keyword evidence="2 4" id="KW-0732">Signal</keyword>
<dbReference type="Gene3D" id="3.40.190.170">
    <property type="entry name" value="Bacterial extracellular solute-binding protein, family 7"/>
    <property type="match status" value="1"/>
</dbReference>
<keyword evidence="6" id="KW-1185">Reference proteome</keyword>
<dbReference type="Proteomes" id="UP000503336">
    <property type="component" value="Chromosome"/>
</dbReference>
<feature type="signal peptide" evidence="4">
    <location>
        <begin position="1"/>
        <end position="22"/>
    </location>
</feature>